<dbReference type="AlphaFoldDB" id="A0A0H3PDJ5"/>
<evidence type="ECO:0000313" key="1">
    <source>
        <dbReference type="EMBL" id="EDJ93225.1"/>
    </source>
</evidence>
<reference evidence="1 2" key="1">
    <citation type="journal article" date="2007" name="Genome Biol.">
        <title>Characterization and modeling of the Haemophilus influenzae core and supragenomes based on the complete genomic sequences of Rd and 12 clinical nontypeable strains.</title>
        <authorList>
            <person name="Hogg J.S."/>
            <person name="Hu F.Z."/>
            <person name="Janto B."/>
            <person name="Boissy R."/>
            <person name="Hayes J."/>
            <person name="Keefe R."/>
            <person name="Post J.C."/>
            <person name="Ehrlich G.D."/>
        </authorList>
    </citation>
    <scope>NUCLEOTIDE SEQUENCE [LARGE SCALE GENOMIC DNA]</scope>
    <source>
        <strain evidence="2">NTHi 3655</strain>
    </source>
</reference>
<proteinExistence type="predicted"/>
<comment type="caution">
    <text evidence="1">The sequence shown here is derived from an EMBL/GenBank/DDBJ whole genome shotgun (WGS) entry which is preliminary data.</text>
</comment>
<protein>
    <submittedName>
        <fullName evidence="1">Uncharacterized protein</fullName>
    </submittedName>
</protein>
<dbReference type="InterPro" id="IPR035318">
    <property type="entry name" value="DUF5377"/>
</dbReference>
<dbReference type="SMR" id="A0A0H3PDJ5"/>
<evidence type="ECO:0000313" key="2">
    <source>
        <dbReference type="Proteomes" id="UP000003185"/>
    </source>
</evidence>
<dbReference type="EMBL" id="AAZF01000002">
    <property type="protein sequence ID" value="EDJ93225.1"/>
    <property type="molecule type" value="Genomic_DNA"/>
</dbReference>
<sequence length="48" mass="5499">MRKVEDQIKIQRSFTELNELFKFLGDYFDPVSIGLVGVKIGNLGIKLE</sequence>
<organism evidence="1 2">
    <name type="scientific">Haemophilus influenzae (strain NTHi 3655)</name>
    <dbReference type="NCBI Taxonomy" id="375177"/>
    <lineage>
        <taxon>Bacteria</taxon>
        <taxon>Pseudomonadati</taxon>
        <taxon>Pseudomonadota</taxon>
        <taxon>Gammaproteobacteria</taxon>
        <taxon>Pasteurellales</taxon>
        <taxon>Pasteurellaceae</taxon>
        <taxon>Haemophilus</taxon>
    </lineage>
</organism>
<accession>A0A0H3PDJ5</accession>
<dbReference type="Proteomes" id="UP000003185">
    <property type="component" value="Unassembled WGS sequence"/>
</dbReference>
<gene>
    <name evidence="1" type="ORF">CGSHi3655_01649</name>
</gene>
<name>A0A0H3PDJ5_HAEI3</name>
<dbReference type="Pfam" id="PF17347">
    <property type="entry name" value="DUF5377"/>
    <property type="match status" value="1"/>
</dbReference>